<gene>
    <name evidence="2" type="ORF">TNCT_557301</name>
</gene>
<dbReference type="SUPFAM" id="SSF46689">
    <property type="entry name" value="Homeodomain-like"/>
    <property type="match status" value="1"/>
</dbReference>
<reference evidence="2" key="1">
    <citation type="submission" date="2020-07" db="EMBL/GenBank/DDBJ databases">
        <title>Multicomponent nature underlies the extraordinary mechanical properties of spider dragline silk.</title>
        <authorList>
            <person name="Kono N."/>
            <person name="Nakamura H."/>
            <person name="Mori M."/>
            <person name="Yoshida Y."/>
            <person name="Ohtoshi R."/>
            <person name="Malay A.D."/>
            <person name="Moran D.A.P."/>
            <person name="Tomita M."/>
            <person name="Numata K."/>
            <person name="Arakawa K."/>
        </authorList>
    </citation>
    <scope>NUCLEOTIDE SEQUENCE</scope>
</reference>
<proteinExistence type="predicted"/>
<evidence type="ECO:0000313" key="2">
    <source>
        <dbReference type="EMBL" id="GFR14994.1"/>
    </source>
</evidence>
<accession>A0A8X6LPE9</accession>
<comment type="caution">
    <text evidence="2">The sequence shown here is derived from an EMBL/GenBank/DDBJ whole genome shotgun (WGS) entry which is preliminary data.</text>
</comment>
<organism evidence="2 3">
    <name type="scientific">Trichonephila clavata</name>
    <name type="common">Joro spider</name>
    <name type="synonym">Nephila clavata</name>
    <dbReference type="NCBI Taxonomy" id="2740835"/>
    <lineage>
        <taxon>Eukaryota</taxon>
        <taxon>Metazoa</taxon>
        <taxon>Ecdysozoa</taxon>
        <taxon>Arthropoda</taxon>
        <taxon>Chelicerata</taxon>
        <taxon>Arachnida</taxon>
        <taxon>Araneae</taxon>
        <taxon>Araneomorphae</taxon>
        <taxon>Entelegynae</taxon>
        <taxon>Araneoidea</taxon>
        <taxon>Nephilidae</taxon>
        <taxon>Trichonephila</taxon>
    </lineage>
</organism>
<sequence>MIIQLRNEGLTCAIGIQLNISLFTVRSVVKKFNETGSTENKVGSGRPGIFSAREKRSIIKEVKKNPKISAPQLAKDVANTSHKTFNVQTVRVTR</sequence>
<comment type="subcellular location">
    <subcellularLocation>
        <location evidence="1">Nucleus</location>
    </subcellularLocation>
</comment>
<evidence type="ECO:0000256" key="1">
    <source>
        <dbReference type="ARBA" id="ARBA00004123"/>
    </source>
</evidence>
<dbReference type="Proteomes" id="UP000887116">
    <property type="component" value="Unassembled WGS sequence"/>
</dbReference>
<dbReference type="Gene3D" id="1.10.10.10">
    <property type="entry name" value="Winged helix-like DNA-binding domain superfamily/Winged helix DNA-binding domain"/>
    <property type="match status" value="1"/>
</dbReference>
<dbReference type="InterPro" id="IPR009057">
    <property type="entry name" value="Homeodomain-like_sf"/>
</dbReference>
<dbReference type="OrthoDB" id="4843387at2759"/>
<keyword evidence="3" id="KW-1185">Reference proteome</keyword>
<evidence type="ECO:0000313" key="3">
    <source>
        <dbReference type="Proteomes" id="UP000887116"/>
    </source>
</evidence>
<name>A0A8X6LPE9_TRICU</name>
<dbReference type="InterPro" id="IPR036388">
    <property type="entry name" value="WH-like_DNA-bd_sf"/>
</dbReference>
<evidence type="ECO:0008006" key="4">
    <source>
        <dbReference type="Google" id="ProtNLM"/>
    </source>
</evidence>
<dbReference type="EMBL" id="BMAO01017339">
    <property type="protein sequence ID" value="GFR14994.1"/>
    <property type="molecule type" value="Genomic_DNA"/>
</dbReference>
<protein>
    <recommendedName>
        <fullName evidence="4">Paired domain-containing protein</fullName>
    </recommendedName>
</protein>
<dbReference type="AlphaFoldDB" id="A0A8X6LPE9"/>
<dbReference type="GO" id="GO:0005634">
    <property type="term" value="C:nucleus"/>
    <property type="evidence" value="ECO:0007669"/>
    <property type="project" value="UniProtKB-SubCell"/>
</dbReference>